<reference evidence="4 5" key="1">
    <citation type="submission" date="2018-12" db="EMBL/GenBank/DDBJ databases">
        <title>Complete Genome Sequence of the Corallopyronin A producing Myxobacterium Corallococcus coralloides B035.</title>
        <authorList>
            <person name="Bouhired S.M."/>
            <person name="Rupp O."/>
            <person name="Blom J."/>
            <person name="Schaeberle T.F."/>
            <person name="Kehraus S."/>
            <person name="Schiefer A."/>
            <person name="Pfarr K."/>
            <person name="Goesmann A."/>
            <person name="Hoerauf A."/>
            <person name="Koenig G.M."/>
        </authorList>
    </citation>
    <scope>NUCLEOTIDE SEQUENCE [LARGE SCALE GENOMIC DNA]</scope>
    <source>
        <strain evidence="4 5">B035</strain>
    </source>
</reference>
<dbReference type="RefSeq" id="WP_205694727.1">
    <property type="nucleotide sequence ID" value="NZ_CP034669.1"/>
</dbReference>
<accession>A0A410RK74</accession>
<keyword evidence="3" id="KW-0479">Metal-binding</keyword>
<dbReference type="GO" id="GO:0005506">
    <property type="term" value="F:iron ion binding"/>
    <property type="evidence" value="ECO:0007669"/>
    <property type="project" value="InterPro"/>
</dbReference>
<dbReference type="PROSITE" id="PS00086">
    <property type="entry name" value="CYTOCHROME_P450"/>
    <property type="match status" value="1"/>
</dbReference>
<dbReference type="SUPFAM" id="SSF48264">
    <property type="entry name" value="Cytochrome P450"/>
    <property type="match status" value="1"/>
</dbReference>
<dbReference type="GO" id="GO:0004497">
    <property type="term" value="F:monooxygenase activity"/>
    <property type="evidence" value="ECO:0007669"/>
    <property type="project" value="UniProtKB-KW"/>
</dbReference>
<dbReference type="AlphaFoldDB" id="A0A410RK74"/>
<keyword evidence="3" id="KW-0408">Iron</keyword>
<gene>
    <name evidence="4" type="primary">cypA4_2</name>
    <name evidence="4" type="ORF">EJ065_0662</name>
</gene>
<dbReference type="PANTHER" id="PTHR24305">
    <property type="entry name" value="CYTOCHROME P450"/>
    <property type="match status" value="1"/>
</dbReference>
<protein>
    <submittedName>
        <fullName evidence="4">Cytochrome P450 family protein</fullName>
    </submittedName>
</protein>
<dbReference type="Proteomes" id="UP000288758">
    <property type="component" value="Chromosome"/>
</dbReference>
<comment type="similarity">
    <text evidence="2 3">Belongs to the cytochrome P450 family.</text>
</comment>
<dbReference type="InterPro" id="IPR036396">
    <property type="entry name" value="Cyt_P450_sf"/>
</dbReference>
<organism evidence="4 5">
    <name type="scientific">Corallococcus coralloides</name>
    <name type="common">Myxococcus coralloides</name>
    <dbReference type="NCBI Taxonomy" id="184914"/>
    <lineage>
        <taxon>Bacteria</taxon>
        <taxon>Pseudomonadati</taxon>
        <taxon>Myxococcota</taxon>
        <taxon>Myxococcia</taxon>
        <taxon>Myxococcales</taxon>
        <taxon>Cystobacterineae</taxon>
        <taxon>Myxococcaceae</taxon>
        <taxon>Corallococcus</taxon>
    </lineage>
</organism>
<sequence length="377" mass="41935">MSRQQPQVRFHDDPLLFMEQSLPAGGDSLWLPERQLCVAEPAAAKAVLVNGGGLYEEHADFFQTAEGMLGPRAVQQEIGREARSFLKAFLASRAELLPETLRQSLSPTSEWPHAGNRLMYRHLADALVAPGSPESLRDIVGAVVERAVLAGVRERTSWWTRWRFRRRVRRELVHAIRARRERRDAAPSDLLDVVVRAADVHASEALLAEVFLSCVFAVTGSVGFALGWSLYLWGTHPRADVDPAGVVREALRLWPVAWMLSVRPAKAHAVAGEDVTPGDTVVVCPYLVHRHPSHWQEPESFRPERWDGVRSPPAFIPFGWGSHTCPAALLSMELVEDVLRILSGTYQWTVTAHGARPHFGPALAPPRFTLSVQPLPL</sequence>
<proteinExistence type="inferred from homology"/>
<dbReference type="InterPro" id="IPR017972">
    <property type="entry name" value="Cyt_P450_CS"/>
</dbReference>
<keyword evidence="3" id="KW-0560">Oxidoreductase</keyword>
<keyword evidence="3" id="KW-0503">Monooxygenase</keyword>
<dbReference type="InterPro" id="IPR050121">
    <property type="entry name" value="Cytochrome_P450_monoxygenase"/>
</dbReference>
<dbReference type="Gene3D" id="1.10.630.10">
    <property type="entry name" value="Cytochrome P450"/>
    <property type="match status" value="1"/>
</dbReference>
<keyword evidence="3" id="KW-0349">Heme</keyword>
<evidence type="ECO:0000256" key="2">
    <source>
        <dbReference type="ARBA" id="ARBA00010617"/>
    </source>
</evidence>
<dbReference type="InterPro" id="IPR001128">
    <property type="entry name" value="Cyt_P450"/>
</dbReference>
<dbReference type="EMBL" id="CP034669">
    <property type="protein sequence ID" value="QAT82269.1"/>
    <property type="molecule type" value="Genomic_DNA"/>
</dbReference>
<comment type="cofactor">
    <cofactor evidence="1">
        <name>heme</name>
        <dbReference type="ChEBI" id="CHEBI:30413"/>
    </cofactor>
</comment>
<dbReference type="PANTHER" id="PTHR24305:SF166">
    <property type="entry name" value="CYTOCHROME P450 12A4, MITOCHONDRIAL-RELATED"/>
    <property type="match status" value="1"/>
</dbReference>
<dbReference type="CDD" id="cd00302">
    <property type="entry name" value="cytochrome_P450"/>
    <property type="match status" value="1"/>
</dbReference>
<dbReference type="GO" id="GO:0020037">
    <property type="term" value="F:heme binding"/>
    <property type="evidence" value="ECO:0007669"/>
    <property type="project" value="InterPro"/>
</dbReference>
<name>A0A410RK74_CORCK</name>
<dbReference type="GO" id="GO:0016705">
    <property type="term" value="F:oxidoreductase activity, acting on paired donors, with incorporation or reduction of molecular oxygen"/>
    <property type="evidence" value="ECO:0007669"/>
    <property type="project" value="InterPro"/>
</dbReference>
<evidence type="ECO:0000256" key="3">
    <source>
        <dbReference type="RuleBase" id="RU000461"/>
    </source>
</evidence>
<dbReference type="Pfam" id="PF00067">
    <property type="entry name" value="p450"/>
    <property type="match status" value="1"/>
</dbReference>
<evidence type="ECO:0000256" key="1">
    <source>
        <dbReference type="ARBA" id="ARBA00001971"/>
    </source>
</evidence>
<evidence type="ECO:0000313" key="4">
    <source>
        <dbReference type="EMBL" id="QAT82269.1"/>
    </source>
</evidence>
<evidence type="ECO:0000313" key="5">
    <source>
        <dbReference type="Proteomes" id="UP000288758"/>
    </source>
</evidence>